<dbReference type="Proteomes" id="UP001596058">
    <property type="component" value="Unassembled WGS sequence"/>
</dbReference>
<reference evidence="3" key="1">
    <citation type="journal article" date="2019" name="Int. J. Syst. Evol. Microbiol.">
        <title>The Global Catalogue of Microorganisms (GCM) 10K type strain sequencing project: providing services to taxonomists for standard genome sequencing and annotation.</title>
        <authorList>
            <consortium name="The Broad Institute Genomics Platform"/>
            <consortium name="The Broad Institute Genome Sequencing Center for Infectious Disease"/>
            <person name="Wu L."/>
            <person name="Ma J."/>
        </authorList>
    </citation>
    <scope>NUCLEOTIDE SEQUENCE [LARGE SCALE GENOMIC DNA]</scope>
    <source>
        <strain evidence="3">CCUG 53903</strain>
    </source>
</reference>
<proteinExistence type="predicted"/>
<keyword evidence="1" id="KW-0732">Signal</keyword>
<evidence type="ECO:0000313" key="2">
    <source>
        <dbReference type="EMBL" id="MFC5829494.1"/>
    </source>
</evidence>
<feature type="signal peptide" evidence="1">
    <location>
        <begin position="1"/>
        <end position="28"/>
    </location>
</feature>
<sequence>MVSRVGKAVVWLSAGLLLSAAVPASAQASGWQASYQDGIVRVPADRSGIKVCDGRADGRVYQARWAHDNKVPVGGVFEVRAPQGGCAGDDSIWGKVMVFKLCWGHLGHNKRVVWERCGAPQWLTAKPSWWKKK</sequence>
<organism evidence="2 3">
    <name type="scientific">Nonomuraea insulae</name>
    <dbReference type="NCBI Taxonomy" id="1616787"/>
    <lineage>
        <taxon>Bacteria</taxon>
        <taxon>Bacillati</taxon>
        <taxon>Actinomycetota</taxon>
        <taxon>Actinomycetes</taxon>
        <taxon>Streptosporangiales</taxon>
        <taxon>Streptosporangiaceae</taxon>
        <taxon>Nonomuraea</taxon>
    </lineage>
</organism>
<dbReference type="EMBL" id="JBHSPA010000045">
    <property type="protein sequence ID" value="MFC5829494.1"/>
    <property type="molecule type" value="Genomic_DNA"/>
</dbReference>
<feature type="chain" id="PRO_5046360558" evidence="1">
    <location>
        <begin position="29"/>
        <end position="133"/>
    </location>
</feature>
<evidence type="ECO:0000256" key="1">
    <source>
        <dbReference type="SAM" id="SignalP"/>
    </source>
</evidence>
<accession>A0ABW1CUJ4</accession>
<comment type="caution">
    <text evidence="2">The sequence shown here is derived from an EMBL/GenBank/DDBJ whole genome shotgun (WGS) entry which is preliminary data.</text>
</comment>
<protein>
    <submittedName>
        <fullName evidence="2">Uncharacterized protein</fullName>
    </submittedName>
</protein>
<gene>
    <name evidence="2" type="ORF">ACFPZ3_37010</name>
</gene>
<dbReference type="RefSeq" id="WP_379518976.1">
    <property type="nucleotide sequence ID" value="NZ_JBHSPA010000045.1"/>
</dbReference>
<name>A0ABW1CUJ4_9ACTN</name>
<keyword evidence="3" id="KW-1185">Reference proteome</keyword>
<evidence type="ECO:0000313" key="3">
    <source>
        <dbReference type="Proteomes" id="UP001596058"/>
    </source>
</evidence>